<reference evidence="15 16" key="1">
    <citation type="submission" date="2017-08" db="EMBL/GenBank/DDBJ databases">
        <authorList>
            <person name="de Groot N.N."/>
        </authorList>
    </citation>
    <scope>NUCLEOTIDE SEQUENCE [LARGE SCALE GENOMIC DNA]</scope>
    <source>
        <strain evidence="15 16">JC228</strain>
    </source>
</reference>
<keyword evidence="6 11" id="KW-0547">Nucleotide-binding</keyword>
<evidence type="ECO:0000259" key="13">
    <source>
        <dbReference type="SMART" id="SM00836"/>
    </source>
</evidence>
<feature type="domain" description="Arginyl tRNA synthetase N-terminal" evidence="14">
    <location>
        <begin position="4"/>
        <end position="82"/>
    </location>
</feature>
<dbReference type="InterPro" id="IPR001278">
    <property type="entry name" value="Arg-tRNA-ligase"/>
</dbReference>
<dbReference type="Proteomes" id="UP000219546">
    <property type="component" value="Unassembled WGS sequence"/>
</dbReference>
<evidence type="ECO:0000256" key="12">
    <source>
        <dbReference type="RuleBase" id="RU363038"/>
    </source>
</evidence>
<dbReference type="InterPro" id="IPR005148">
    <property type="entry name" value="Arg-tRNA-synth_N"/>
</dbReference>
<dbReference type="PANTHER" id="PTHR11956:SF5">
    <property type="entry name" value="ARGININE--TRNA LIGASE, CYTOPLASMIC"/>
    <property type="match status" value="1"/>
</dbReference>
<dbReference type="SUPFAM" id="SSF52374">
    <property type="entry name" value="Nucleotidylyl transferase"/>
    <property type="match status" value="1"/>
</dbReference>
<keyword evidence="8 11" id="KW-0648">Protein biosynthesis</keyword>
<dbReference type="GO" id="GO:0005737">
    <property type="term" value="C:cytoplasm"/>
    <property type="evidence" value="ECO:0007669"/>
    <property type="project" value="UniProtKB-SubCell"/>
</dbReference>
<evidence type="ECO:0000256" key="5">
    <source>
        <dbReference type="ARBA" id="ARBA00022598"/>
    </source>
</evidence>
<name>A0A285D5W8_9BACI</name>
<evidence type="ECO:0000256" key="3">
    <source>
        <dbReference type="ARBA" id="ARBA00011245"/>
    </source>
</evidence>
<evidence type="ECO:0000256" key="8">
    <source>
        <dbReference type="ARBA" id="ARBA00022917"/>
    </source>
</evidence>
<dbReference type="HAMAP" id="MF_00123">
    <property type="entry name" value="Arg_tRNA_synth"/>
    <property type="match status" value="1"/>
</dbReference>
<protein>
    <recommendedName>
        <fullName evidence="11">Arginine--tRNA ligase</fullName>
        <ecNumber evidence="11">6.1.1.19</ecNumber>
    </recommendedName>
    <alternativeName>
        <fullName evidence="11">Arginyl-tRNA synthetase</fullName>
        <shortName evidence="11">ArgRS</shortName>
    </alternativeName>
</protein>
<dbReference type="InterPro" id="IPR035684">
    <property type="entry name" value="ArgRS_core"/>
</dbReference>
<proteinExistence type="inferred from homology"/>
<dbReference type="Pfam" id="PF00750">
    <property type="entry name" value="tRNA-synt_1d"/>
    <property type="match status" value="1"/>
</dbReference>
<dbReference type="EC" id="6.1.1.19" evidence="11"/>
<keyword evidence="16" id="KW-1185">Reference proteome</keyword>
<dbReference type="SMART" id="SM01016">
    <property type="entry name" value="Arg_tRNA_synt_N"/>
    <property type="match status" value="1"/>
</dbReference>
<dbReference type="FunFam" id="3.40.50.620:FF:000116">
    <property type="entry name" value="Arginine--tRNA ligase"/>
    <property type="match status" value="1"/>
</dbReference>
<dbReference type="Pfam" id="PF03485">
    <property type="entry name" value="Arg_tRNA_synt_N"/>
    <property type="match status" value="1"/>
</dbReference>
<dbReference type="SUPFAM" id="SSF55190">
    <property type="entry name" value="Arginyl-tRNA synthetase (ArgRS), N-terminal 'additional' domain"/>
    <property type="match status" value="1"/>
</dbReference>
<feature type="short sequence motif" description="'HIGH' region" evidence="11">
    <location>
        <begin position="120"/>
        <end position="130"/>
    </location>
</feature>
<dbReference type="SUPFAM" id="SSF47323">
    <property type="entry name" value="Anticodon-binding domain of a subclass of class I aminoacyl-tRNA synthetases"/>
    <property type="match status" value="1"/>
</dbReference>
<dbReference type="InterPro" id="IPR036695">
    <property type="entry name" value="Arg-tRNA-synth_N_sf"/>
</dbReference>
<dbReference type="CDD" id="cd07956">
    <property type="entry name" value="Anticodon_Ia_Arg"/>
    <property type="match status" value="1"/>
</dbReference>
<evidence type="ECO:0000313" key="16">
    <source>
        <dbReference type="Proteomes" id="UP000219546"/>
    </source>
</evidence>
<comment type="subcellular location">
    <subcellularLocation>
        <location evidence="1 11">Cytoplasm</location>
    </subcellularLocation>
</comment>
<dbReference type="PRINTS" id="PR01038">
    <property type="entry name" value="TRNASYNTHARG"/>
</dbReference>
<evidence type="ECO:0000256" key="10">
    <source>
        <dbReference type="ARBA" id="ARBA00049339"/>
    </source>
</evidence>
<evidence type="ECO:0000256" key="11">
    <source>
        <dbReference type="HAMAP-Rule" id="MF_00123"/>
    </source>
</evidence>
<gene>
    <name evidence="11" type="primary">argS</name>
    <name evidence="15" type="ORF">SAMN05877753_109177</name>
</gene>
<dbReference type="GO" id="GO:0004814">
    <property type="term" value="F:arginine-tRNA ligase activity"/>
    <property type="evidence" value="ECO:0007669"/>
    <property type="project" value="UniProtKB-UniRule"/>
</dbReference>
<keyword evidence="4 11" id="KW-0963">Cytoplasm</keyword>
<dbReference type="GO" id="GO:0006420">
    <property type="term" value="P:arginyl-tRNA aminoacylation"/>
    <property type="evidence" value="ECO:0007669"/>
    <property type="project" value="UniProtKB-UniRule"/>
</dbReference>
<dbReference type="EMBL" id="OAOP01000009">
    <property type="protein sequence ID" value="SNX74553.1"/>
    <property type="molecule type" value="Genomic_DNA"/>
</dbReference>
<feature type="domain" description="DALR anticodon binding" evidence="13">
    <location>
        <begin position="448"/>
        <end position="559"/>
    </location>
</feature>
<accession>A0A285D5W8</accession>
<dbReference type="SMART" id="SM00836">
    <property type="entry name" value="DALR_1"/>
    <property type="match status" value="1"/>
</dbReference>
<dbReference type="NCBIfam" id="TIGR00456">
    <property type="entry name" value="argS"/>
    <property type="match status" value="1"/>
</dbReference>
<dbReference type="CDD" id="cd00671">
    <property type="entry name" value="ArgRS_core"/>
    <property type="match status" value="1"/>
</dbReference>
<comment type="catalytic activity">
    <reaction evidence="10 11">
        <text>tRNA(Arg) + L-arginine + ATP = L-arginyl-tRNA(Arg) + AMP + diphosphate</text>
        <dbReference type="Rhea" id="RHEA:20301"/>
        <dbReference type="Rhea" id="RHEA-COMP:9658"/>
        <dbReference type="Rhea" id="RHEA-COMP:9673"/>
        <dbReference type="ChEBI" id="CHEBI:30616"/>
        <dbReference type="ChEBI" id="CHEBI:32682"/>
        <dbReference type="ChEBI" id="CHEBI:33019"/>
        <dbReference type="ChEBI" id="CHEBI:78442"/>
        <dbReference type="ChEBI" id="CHEBI:78513"/>
        <dbReference type="ChEBI" id="CHEBI:456215"/>
        <dbReference type="EC" id="6.1.1.19"/>
    </reaction>
</comment>
<evidence type="ECO:0000256" key="9">
    <source>
        <dbReference type="ARBA" id="ARBA00023146"/>
    </source>
</evidence>
<evidence type="ECO:0000259" key="14">
    <source>
        <dbReference type="SMART" id="SM01016"/>
    </source>
</evidence>
<dbReference type="PANTHER" id="PTHR11956">
    <property type="entry name" value="ARGINYL-TRNA SYNTHETASE"/>
    <property type="match status" value="1"/>
</dbReference>
<dbReference type="Gene3D" id="1.10.730.10">
    <property type="entry name" value="Isoleucyl-tRNA Synthetase, Domain 1"/>
    <property type="match status" value="1"/>
</dbReference>
<dbReference type="OrthoDB" id="9805987at2"/>
<keyword evidence="7 11" id="KW-0067">ATP-binding</keyword>
<sequence length="559" mass="63294">MLHSLCSTLLSSEVPCLSKEEIEHLLEKPKHREHGDVSFPCFALANLRKTSPQQIAKELSQNLSSPLVRKIEAVGPYVNFFFDPAAVAKEMVNEILAKDSSFGSNQNGDGATIAVDLSSPNIAKPFSMGHLRSTVIGNSLCLIGEKNGYQMVKINYVGDWGTQFGKLIYAYLQWGHPEKVAQNPIEELFTLYVKFHSEAEKDPSLEEDGRKAFQQLEVGNQEYSQIWKSFKEASLLAFQKVYDLLGISFDSWKGESAYNEKMEATISILEEKGLLVESDGAIIVTLENENLPPCLIKKRDGATLYATRDLTAVYDRYHDYHFSHAFYVVGHEQSIHFKQVFSVLKKLEAPFADVLEHIPFGLYLKDGQKMSTRKGRVILLEEVLEESISKAQQNIVARNPDLPNLQEVAKQVGVGAILFHDLKQDRMNSIEFDLDEMLVFEGETGPYLQYTHARAQSLLRKSGEDSFHFSYESHEKSWELIKLLYSFPNQVKQAFVKRSPAIIAQYLLKVAKLFNQYYSQVKILSESEEKESRLALVKAVTVILKEGMRLLGMKAPDQM</sequence>
<dbReference type="Gene3D" id="3.40.50.620">
    <property type="entry name" value="HUPs"/>
    <property type="match status" value="1"/>
</dbReference>
<evidence type="ECO:0000256" key="2">
    <source>
        <dbReference type="ARBA" id="ARBA00005594"/>
    </source>
</evidence>
<dbReference type="InterPro" id="IPR008909">
    <property type="entry name" value="DALR_anticod-bd"/>
</dbReference>
<dbReference type="RefSeq" id="WP_097160012.1">
    <property type="nucleotide sequence ID" value="NZ_JBEPMQ010000009.1"/>
</dbReference>
<evidence type="ECO:0000313" key="15">
    <source>
        <dbReference type="EMBL" id="SNX74553.1"/>
    </source>
</evidence>
<keyword evidence="5 11" id="KW-0436">Ligase</keyword>
<dbReference type="FunFam" id="1.10.730.10:FF:000006">
    <property type="entry name" value="Arginyl-tRNA synthetase 2, mitochondrial"/>
    <property type="match status" value="1"/>
</dbReference>
<dbReference type="InterPro" id="IPR014729">
    <property type="entry name" value="Rossmann-like_a/b/a_fold"/>
</dbReference>
<evidence type="ECO:0000256" key="4">
    <source>
        <dbReference type="ARBA" id="ARBA00022490"/>
    </source>
</evidence>
<evidence type="ECO:0000256" key="6">
    <source>
        <dbReference type="ARBA" id="ARBA00022741"/>
    </source>
</evidence>
<keyword evidence="9 11" id="KW-0030">Aminoacyl-tRNA synthetase</keyword>
<dbReference type="InterPro" id="IPR009080">
    <property type="entry name" value="tRNAsynth_Ia_anticodon-bd"/>
</dbReference>
<dbReference type="GO" id="GO:0005524">
    <property type="term" value="F:ATP binding"/>
    <property type="evidence" value="ECO:0007669"/>
    <property type="project" value="UniProtKB-UniRule"/>
</dbReference>
<evidence type="ECO:0000256" key="1">
    <source>
        <dbReference type="ARBA" id="ARBA00004496"/>
    </source>
</evidence>
<dbReference type="Gene3D" id="3.30.1360.70">
    <property type="entry name" value="Arginyl tRNA synthetase N-terminal domain"/>
    <property type="match status" value="1"/>
</dbReference>
<dbReference type="Pfam" id="PF05746">
    <property type="entry name" value="DALR_1"/>
    <property type="match status" value="1"/>
</dbReference>
<organism evidence="15 16">
    <name type="scientific">Bacillus oleivorans</name>
    <dbReference type="NCBI Taxonomy" id="1448271"/>
    <lineage>
        <taxon>Bacteria</taxon>
        <taxon>Bacillati</taxon>
        <taxon>Bacillota</taxon>
        <taxon>Bacilli</taxon>
        <taxon>Bacillales</taxon>
        <taxon>Bacillaceae</taxon>
        <taxon>Bacillus</taxon>
    </lineage>
</organism>
<comment type="similarity">
    <text evidence="2 11 12">Belongs to the class-I aminoacyl-tRNA synthetase family.</text>
</comment>
<dbReference type="AlphaFoldDB" id="A0A285D5W8"/>
<comment type="subunit">
    <text evidence="3 11">Monomer.</text>
</comment>
<evidence type="ECO:0000256" key="7">
    <source>
        <dbReference type="ARBA" id="ARBA00022840"/>
    </source>
</evidence>